<evidence type="ECO:0000256" key="2">
    <source>
        <dbReference type="ARBA" id="ARBA00022598"/>
    </source>
</evidence>
<dbReference type="GO" id="GO:0005524">
    <property type="term" value="F:ATP binding"/>
    <property type="evidence" value="ECO:0007669"/>
    <property type="project" value="UniProtKB-KW"/>
</dbReference>
<dbReference type="GO" id="GO:0030729">
    <property type="term" value="F:acetoacetate-CoA ligase activity"/>
    <property type="evidence" value="ECO:0007669"/>
    <property type="project" value="InterPro"/>
</dbReference>
<comment type="similarity">
    <text evidence="1">Belongs to the ATP-dependent AMP-binding enzyme family.</text>
</comment>
<gene>
    <name evidence="7" type="ORF">QQS21_006423</name>
</gene>
<evidence type="ECO:0000256" key="1">
    <source>
        <dbReference type="ARBA" id="ARBA00006432"/>
    </source>
</evidence>
<dbReference type="Proteomes" id="UP001251528">
    <property type="component" value="Unassembled WGS sequence"/>
</dbReference>
<dbReference type="Pfam" id="PF00501">
    <property type="entry name" value="AMP-binding"/>
    <property type="match status" value="1"/>
</dbReference>
<evidence type="ECO:0000259" key="5">
    <source>
        <dbReference type="Pfam" id="PF00501"/>
    </source>
</evidence>
<keyword evidence="8" id="KW-1185">Reference proteome</keyword>
<sequence>MATYEAPASARRTGTPMRNIMSQILKRIQSYVHFGKKSILKQKSIAYSTTSSEGELNSISNEPEDELLWRHPSPQDSQMWTFLQQINLKWNVNARNYKELHKWSIESTAAFWAEVWEYCGIRHSKPYREVIDDSSRMWPRPSWFNGAKLNFAENLLFPVQTVSEHDIAVIGVTETDRETVTWGELRERVRQCQASMRALGLMPGDRVAGYVANHSNALVAMLATVSLGGIWTAVSPDTGVTATLDRLVQIEPLLLFTDNGVSYNGKTHEVMPKMPEILAALPTLRCAVIFPTSLSSAETIDCASLSTDLLPFQQFISSGDTSAQLEFVQMPAEHPVFILYSSGTTGAPKCIVHGAIGTLLQHKKEHILQSDIRPGDRLLYITTCMWMMWHWFVSGLASGATIVLYNGSPFYHIENGESVHDDLAMPKIIDELGVNQFGASAKYFSMLQQKSIMPKEQGLHFKTLKAIYSTGSPLAPSTFRYIYSAFGQVNLGSISGGTDIISDFGTPSPISPVYAGEIQVIALGLAVQSWSPSGEDMSSSGEPGELVCVKPFPSQPVQFWGRAGEPKYKASYFERFPGVWAHGDFIRINPRTGGLFMLGRSDGVLNPSGVRFGSAEIYNLVLKRFPEMVEDSLCIGRRQSGDMDETVILFLKMRKEGIFGAQFVASVKRAIREELSARHVPAIIDECPDIPVTANGKKVEVLIKKILSGIDVKGTGESGAVNASCVEWYQDWAKRH</sequence>
<evidence type="ECO:0000259" key="6">
    <source>
        <dbReference type="Pfam" id="PF16177"/>
    </source>
</evidence>
<comment type="caution">
    <text evidence="7">The sequence shown here is derived from an EMBL/GenBank/DDBJ whole genome shotgun (WGS) entry which is preliminary data.</text>
</comment>
<dbReference type="Gene3D" id="3.40.50.12780">
    <property type="entry name" value="N-terminal domain of ligase-like"/>
    <property type="match status" value="1"/>
</dbReference>
<feature type="domain" description="AMP-dependent synthetase/ligase" evidence="5">
    <location>
        <begin position="166"/>
        <end position="548"/>
    </location>
</feature>
<proteinExistence type="inferred from homology"/>
<dbReference type="NCBIfam" id="NF002937">
    <property type="entry name" value="PRK03584.1"/>
    <property type="match status" value="1"/>
</dbReference>
<accession>A0AAJ0CQ04</accession>
<reference evidence="7" key="1">
    <citation type="submission" date="2023-06" db="EMBL/GenBank/DDBJ databases">
        <title>Conoideocrella luteorostrata (Hypocreales: Clavicipitaceae), a potential biocontrol fungus for elongate hemlock scale in United States Christmas tree production areas.</title>
        <authorList>
            <person name="Barrett H."/>
            <person name="Lovett B."/>
            <person name="Macias A.M."/>
            <person name="Stajich J.E."/>
            <person name="Kasson M.T."/>
        </authorList>
    </citation>
    <scope>NUCLEOTIDE SEQUENCE</scope>
    <source>
        <strain evidence="7">ARSEF 14590</strain>
    </source>
</reference>
<keyword evidence="3" id="KW-0547">Nucleotide-binding</keyword>
<evidence type="ECO:0000313" key="7">
    <source>
        <dbReference type="EMBL" id="KAK2596146.1"/>
    </source>
</evidence>
<evidence type="ECO:0000313" key="8">
    <source>
        <dbReference type="Proteomes" id="UP001251528"/>
    </source>
</evidence>
<dbReference type="AlphaFoldDB" id="A0AAJ0CQ04"/>
<dbReference type="Pfam" id="PF16177">
    <property type="entry name" value="ACAS_N"/>
    <property type="match status" value="1"/>
</dbReference>
<dbReference type="PANTHER" id="PTHR42921">
    <property type="entry name" value="ACETOACETYL-COA SYNTHETASE"/>
    <property type="match status" value="1"/>
</dbReference>
<dbReference type="InterPro" id="IPR000873">
    <property type="entry name" value="AMP-dep_synth/lig_dom"/>
</dbReference>
<dbReference type="InterPro" id="IPR020845">
    <property type="entry name" value="AMP-binding_CS"/>
</dbReference>
<evidence type="ECO:0008006" key="9">
    <source>
        <dbReference type="Google" id="ProtNLM"/>
    </source>
</evidence>
<evidence type="ECO:0000256" key="4">
    <source>
        <dbReference type="ARBA" id="ARBA00022840"/>
    </source>
</evidence>
<name>A0AAJ0CQ04_9HYPO</name>
<protein>
    <recommendedName>
        <fullName evidence="9">Acetoacetyl-CoA synthase</fullName>
    </recommendedName>
</protein>
<dbReference type="InterPro" id="IPR032387">
    <property type="entry name" value="ACAS_N"/>
</dbReference>
<organism evidence="7 8">
    <name type="scientific">Conoideocrella luteorostrata</name>
    <dbReference type="NCBI Taxonomy" id="1105319"/>
    <lineage>
        <taxon>Eukaryota</taxon>
        <taxon>Fungi</taxon>
        <taxon>Dikarya</taxon>
        <taxon>Ascomycota</taxon>
        <taxon>Pezizomycotina</taxon>
        <taxon>Sordariomycetes</taxon>
        <taxon>Hypocreomycetidae</taxon>
        <taxon>Hypocreales</taxon>
        <taxon>Clavicipitaceae</taxon>
        <taxon>Conoideocrella</taxon>
    </lineage>
</organism>
<feature type="domain" description="Acetyl-coenzyme A synthetase N-terminal" evidence="6">
    <location>
        <begin position="97"/>
        <end position="154"/>
    </location>
</feature>
<dbReference type="SUPFAM" id="SSF56801">
    <property type="entry name" value="Acetyl-CoA synthetase-like"/>
    <property type="match status" value="1"/>
</dbReference>
<dbReference type="NCBIfam" id="TIGR01217">
    <property type="entry name" value="ac_ac_CoA_syn"/>
    <property type="match status" value="1"/>
</dbReference>
<dbReference type="GO" id="GO:0006629">
    <property type="term" value="P:lipid metabolic process"/>
    <property type="evidence" value="ECO:0007669"/>
    <property type="project" value="InterPro"/>
</dbReference>
<dbReference type="InterPro" id="IPR005914">
    <property type="entry name" value="Acac_CoA_synth"/>
</dbReference>
<dbReference type="Gene3D" id="3.30.300.30">
    <property type="match status" value="1"/>
</dbReference>
<keyword evidence="4" id="KW-0067">ATP-binding</keyword>
<dbReference type="InterPro" id="IPR042099">
    <property type="entry name" value="ANL_N_sf"/>
</dbReference>
<evidence type="ECO:0000256" key="3">
    <source>
        <dbReference type="ARBA" id="ARBA00022741"/>
    </source>
</evidence>
<keyword evidence="2" id="KW-0436">Ligase</keyword>
<dbReference type="PROSITE" id="PS00455">
    <property type="entry name" value="AMP_BINDING"/>
    <property type="match status" value="1"/>
</dbReference>
<dbReference type="EMBL" id="JASWJB010000119">
    <property type="protein sequence ID" value="KAK2596146.1"/>
    <property type="molecule type" value="Genomic_DNA"/>
</dbReference>
<dbReference type="PANTHER" id="PTHR42921:SF1">
    <property type="entry name" value="ACETOACETYL-COA SYNTHETASE"/>
    <property type="match status" value="1"/>
</dbReference>
<dbReference type="InterPro" id="IPR045851">
    <property type="entry name" value="AMP-bd_C_sf"/>
</dbReference>